<dbReference type="HOGENOM" id="CLU_026434_0_0_1"/>
<dbReference type="KEGG" id="cci:CC1G_05048"/>
<dbReference type="EMBL" id="AACS02000008">
    <property type="protein sequence ID" value="EAU85831.2"/>
    <property type="molecule type" value="Genomic_DNA"/>
</dbReference>
<feature type="region of interest" description="Disordered" evidence="1">
    <location>
        <begin position="66"/>
        <end position="92"/>
    </location>
</feature>
<protein>
    <submittedName>
        <fullName evidence="2">Cyclopropane-fatty-acyl-phospholipid synthase</fullName>
    </submittedName>
</protein>
<sequence>MSSQQLLSTPAQHPFSLPGLADKLWSTLMEGAISRVGWGAVVRLAEGGVTELLKRIQIGELTIHTPSTTYTFPEPSHERDRQLEPGQHEHEHPTATLRVLKDTFWLRLCLTGDLGFAESYMYGEVDVEGGAEGLIEVFKIFLANKPHLSTLNDSYLASLFTSIPQKLTSWRFVNSLSNSRSNISAHYDISNEMFAGFLSKDMVYSCAIFPDLDADLRSPHRHIRQPLTKPSNSRTTLPGIKGEVLAGSHFPPSPPLTDQEPSISTSPSRSDQAPETPGRGTADLVKETCERLGATSHAQAGSAAPSDDHSARDVDQDNNNDSEEEEDNDPLHQAQLRKLDYIITKLRIPDSNHDGSSQQPIRVLEIGGGWGELAIRLCERYPHVWVDSLTLSSSQLELAQERVREASLRDFERRRQRRRSSESPSPSSQHQHQHQDQDQELPPYTPLSTRITFHLLDYRALPPHWSSSFDRIVSIEMVEAVGEHFMSTYFQTIDWALKPLTGVGVVQGITIPEGRWERYKSEVDFIRKWIFPGGHLPSLTYLLTSLSQGSQSRLTVDSITNIGPHYARTLREWRRRFESRFSSVIRPALEREYPDVMGKEEEVEVFRRKWICECYCF</sequence>
<evidence type="ECO:0000313" key="2">
    <source>
        <dbReference type="EMBL" id="EAU85831.2"/>
    </source>
</evidence>
<dbReference type="Proteomes" id="UP000001861">
    <property type="component" value="Unassembled WGS sequence"/>
</dbReference>
<dbReference type="RefSeq" id="XP_001836055.2">
    <property type="nucleotide sequence ID" value="XM_001836003.2"/>
</dbReference>
<evidence type="ECO:0000256" key="1">
    <source>
        <dbReference type="SAM" id="MobiDB-lite"/>
    </source>
</evidence>
<feature type="compositionally biased region" description="Polar residues" evidence="1">
    <location>
        <begin position="259"/>
        <end position="273"/>
    </location>
</feature>
<keyword evidence="3" id="KW-1185">Reference proteome</keyword>
<evidence type="ECO:0000313" key="3">
    <source>
        <dbReference type="Proteomes" id="UP000001861"/>
    </source>
</evidence>
<dbReference type="GeneID" id="6012595"/>
<dbReference type="PANTHER" id="PTHR43667:SF2">
    <property type="entry name" value="FATTY ACID C-METHYL TRANSFERASE"/>
    <property type="match status" value="1"/>
</dbReference>
<dbReference type="InParanoid" id="A8NSP0"/>
<gene>
    <name evidence="2" type="ORF">CC1G_05048</name>
</gene>
<dbReference type="PANTHER" id="PTHR43667">
    <property type="entry name" value="CYCLOPROPANE-FATTY-ACYL-PHOSPHOLIPID SYNTHASE"/>
    <property type="match status" value="1"/>
</dbReference>
<feature type="compositionally biased region" description="Acidic residues" evidence="1">
    <location>
        <begin position="316"/>
        <end position="328"/>
    </location>
</feature>
<dbReference type="OrthoDB" id="8300214at2759"/>
<dbReference type="Gene3D" id="3.40.50.150">
    <property type="entry name" value="Vaccinia Virus protein VP39"/>
    <property type="match status" value="1"/>
</dbReference>
<name>A8NSP0_COPC7</name>
<dbReference type="Pfam" id="PF02353">
    <property type="entry name" value="CMAS"/>
    <property type="match status" value="3"/>
</dbReference>
<accession>A8NSP0</accession>
<dbReference type="InterPro" id="IPR029063">
    <property type="entry name" value="SAM-dependent_MTases_sf"/>
</dbReference>
<dbReference type="OMA" id="WGGLAEF"/>
<feature type="region of interest" description="Disordered" evidence="1">
    <location>
        <begin position="409"/>
        <end position="443"/>
    </location>
</feature>
<dbReference type="STRING" id="240176.A8NSP0"/>
<organism evidence="2 3">
    <name type="scientific">Coprinopsis cinerea (strain Okayama-7 / 130 / ATCC MYA-4618 / FGSC 9003)</name>
    <name type="common">Inky cap fungus</name>
    <name type="synonym">Hormographiella aspergillata</name>
    <dbReference type="NCBI Taxonomy" id="240176"/>
    <lineage>
        <taxon>Eukaryota</taxon>
        <taxon>Fungi</taxon>
        <taxon>Dikarya</taxon>
        <taxon>Basidiomycota</taxon>
        <taxon>Agaricomycotina</taxon>
        <taxon>Agaricomycetes</taxon>
        <taxon>Agaricomycetidae</taxon>
        <taxon>Agaricales</taxon>
        <taxon>Agaricineae</taxon>
        <taxon>Psathyrellaceae</taxon>
        <taxon>Coprinopsis</taxon>
    </lineage>
</organism>
<dbReference type="eggNOG" id="ENOG502QSMW">
    <property type="taxonomic scope" value="Eukaryota"/>
</dbReference>
<feature type="compositionally biased region" description="Basic and acidic residues" evidence="1">
    <location>
        <begin position="75"/>
        <end position="92"/>
    </location>
</feature>
<dbReference type="InterPro" id="IPR050723">
    <property type="entry name" value="CFA/CMAS"/>
</dbReference>
<dbReference type="VEuPathDB" id="FungiDB:CC1G_05048"/>
<reference evidence="2 3" key="1">
    <citation type="journal article" date="2010" name="Proc. Natl. Acad. Sci. U.S.A.">
        <title>Insights into evolution of multicellular fungi from the assembled chromosomes of the mushroom Coprinopsis cinerea (Coprinus cinereus).</title>
        <authorList>
            <person name="Stajich J.E."/>
            <person name="Wilke S.K."/>
            <person name="Ahren D."/>
            <person name="Au C.H."/>
            <person name="Birren B.W."/>
            <person name="Borodovsky M."/>
            <person name="Burns C."/>
            <person name="Canback B."/>
            <person name="Casselton L.A."/>
            <person name="Cheng C.K."/>
            <person name="Deng J."/>
            <person name="Dietrich F.S."/>
            <person name="Fargo D.C."/>
            <person name="Farman M.L."/>
            <person name="Gathman A.C."/>
            <person name="Goldberg J."/>
            <person name="Guigo R."/>
            <person name="Hoegger P.J."/>
            <person name="Hooker J.B."/>
            <person name="Huggins A."/>
            <person name="James T.Y."/>
            <person name="Kamada T."/>
            <person name="Kilaru S."/>
            <person name="Kodira C."/>
            <person name="Kues U."/>
            <person name="Kupfer D."/>
            <person name="Kwan H.S."/>
            <person name="Lomsadze A."/>
            <person name="Li W."/>
            <person name="Lilly W.W."/>
            <person name="Ma L.J."/>
            <person name="Mackey A.J."/>
            <person name="Manning G."/>
            <person name="Martin F."/>
            <person name="Muraguchi H."/>
            <person name="Natvig D.O."/>
            <person name="Palmerini H."/>
            <person name="Ramesh M.A."/>
            <person name="Rehmeyer C.J."/>
            <person name="Roe B.A."/>
            <person name="Shenoy N."/>
            <person name="Stanke M."/>
            <person name="Ter-Hovhannisyan V."/>
            <person name="Tunlid A."/>
            <person name="Velagapudi R."/>
            <person name="Vision T.J."/>
            <person name="Zeng Q."/>
            <person name="Zolan M.E."/>
            <person name="Pukkila P.J."/>
        </authorList>
    </citation>
    <scope>NUCLEOTIDE SEQUENCE [LARGE SCALE GENOMIC DNA]</scope>
    <source>
        <strain evidence="3">Okayama-7 / 130 / ATCC MYA-4618 / FGSC 9003</strain>
    </source>
</reference>
<dbReference type="SUPFAM" id="SSF53335">
    <property type="entry name" value="S-adenosyl-L-methionine-dependent methyltransferases"/>
    <property type="match status" value="2"/>
</dbReference>
<feature type="region of interest" description="Disordered" evidence="1">
    <location>
        <begin position="295"/>
        <end position="333"/>
    </location>
</feature>
<proteinExistence type="predicted"/>
<dbReference type="AlphaFoldDB" id="A8NSP0"/>
<feature type="compositionally biased region" description="Basic and acidic residues" evidence="1">
    <location>
        <begin position="306"/>
        <end position="315"/>
    </location>
</feature>
<feature type="region of interest" description="Disordered" evidence="1">
    <location>
        <begin position="222"/>
        <end position="281"/>
    </location>
</feature>
<comment type="caution">
    <text evidence="2">The sequence shown here is derived from an EMBL/GenBank/DDBJ whole genome shotgun (WGS) entry which is preliminary data.</text>
</comment>